<evidence type="ECO:0008006" key="4">
    <source>
        <dbReference type="Google" id="ProtNLM"/>
    </source>
</evidence>
<organism evidence="2 3">
    <name type="scientific">Ancylobacter mangrovi</name>
    <dbReference type="NCBI Taxonomy" id="2972472"/>
    <lineage>
        <taxon>Bacteria</taxon>
        <taxon>Pseudomonadati</taxon>
        <taxon>Pseudomonadota</taxon>
        <taxon>Alphaproteobacteria</taxon>
        <taxon>Hyphomicrobiales</taxon>
        <taxon>Xanthobacteraceae</taxon>
        <taxon>Ancylobacter</taxon>
    </lineage>
</organism>
<gene>
    <name evidence="2" type="ORF">NVS89_01740</name>
</gene>
<feature type="signal peptide" evidence="1">
    <location>
        <begin position="1"/>
        <end position="20"/>
    </location>
</feature>
<evidence type="ECO:0000256" key="1">
    <source>
        <dbReference type="SAM" id="SignalP"/>
    </source>
</evidence>
<sequence>MPSLATAAVLLLATAGSAAADCTCRAGGRDYQLGQRVCLSGPSGPRMAVCGMNENVSSWIFAKEPCNVSLRRAPLRLAASSVPLH</sequence>
<keyword evidence="1" id="KW-0732">Signal</keyword>
<reference evidence="2" key="1">
    <citation type="submission" date="2022-08" db="EMBL/GenBank/DDBJ databases">
        <authorList>
            <person name="Li F."/>
        </authorList>
    </citation>
    <scope>NUCLEOTIDE SEQUENCE</scope>
    <source>
        <strain evidence="2">MQZ15Z-1</strain>
    </source>
</reference>
<comment type="caution">
    <text evidence="2">The sequence shown here is derived from an EMBL/GenBank/DDBJ whole genome shotgun (WGS) entry which is preliminary data.</text>
</comment>
<dbReference type="RefSeq" id="WP_258730752.1">
    <property type="nucleotide sequence ID" value="NZ_JANTHZ010000001.1"/>
</dbReference>
<accession>A0A9X2PDX3</accession>
<dbReference type="EMBL" id="JANTHZ010000001">
    <property type="protein sequence ID" value="MCS0493802.1"/>
    <property type="molecule type" value="Genomic_DNA"/>
</dbReference>
<evidence type="ECO:0000313" key="2">
    <source>
        <dbReference type="EMBL" id="MCS0493802.1"/>
    </source>
</evidence>
<dbReference type="Proteomes" id="UP001151088">
    <property type="component" value="Unassembled WGS sequence"/>
</dbReference>
<evidence type="ECO:0000313" key="3">
    <source>
        <dbReference type="Proteomes" id="UP001151088"/>
    </source>
</evidence>
<dbReference type="AlphaFoldDB" id="A0A9X2PDX3"/>
<name>A0A9X2PDX3_9HYPH</name>
<keyword evidence="3" id="KW-1185">Reference proteome</keyword>
<feature type="chain" id="PRO_5040896986" description="DUF333 domain-containing protein" evidence="1">
    <location>
        <begin position="21"/>
        <end position="85"/>
    </location>
</feature>
<protein>
    <recommendedName>
        <fullName evidence="4">DUF333 domain-containing protein</fullName>
    </recommendedName>
</protein>
<proteinExistence type="predicted"/>